<gene>
    <name evidence="1" type="ORF">A2W18_03215</name>
</gene>
<evidence type="ECO:0000313" key="1">
    <source>
        <dbReference type="EMBL" id="OGI66119.1"/>
    </source>
</evidence>
<proteinExistence type="predicted"/>
<comment type="caution">
    <text evidence="1">The sequence shown here is derived from an EMBL/GenBank/DDBJ whole genome shotgun (WGS) entry which is preliminary data.</text>
</comment>
<dbReference type="Proteomes" id="UP000179076">
    <property type="component" value="Unassembled WGS sequence"/>
</dbReference>
<evidence type="ECO:0000313" key="2">
    <source>
        <dbReference type="Proteomes" id="UP000179076"/>
    </source>
</evidence>
<organism evidence="1 2">
    <name type="scientific">Candidatus Muproteobacteria bacterium RBG_16_60_9</name>
    <dbReference type="NCBI Taxonomy" id="1817755"/>
    <lineage>
        <taxon>Bacteria</taxon>
        <taxon>Pseudomonadati</taxon>
        <taxon>Pseudomonadota</taxon>
        <taxon>Candidatus Muproteobacteria</taxon>
    </lineage>
</organism>
<sequence length="281" mass="31834">MSTQYYGLRRLSPYQGTVQVVECPGFRAMSADGLRWRVQFLNQRSRFSSYGVWRADGHGSLIETERTQPIIAALRERPPLPFALADWLELWLLDALDRLPLALLATTLPERTPSQTTVAQWRTALEGDDSFRARCLGGDDGVSHMPHCSVLDRCVQRAAGSRSLAQWFRRGSDGSGEGLDRAGLDPALIGRRLPPPAFPELLLRRDWRNDQERDLVRDYHEWHACNLLTHRNLARATRAELERAACRQAGNLFRVRNLLPEVVDSEILQVAMVEALIRQSA</sequence>
<dbReference type="AlphaFoldDB" id="A0A1F6V999"/>
<dbReference type="EMBL" id="MFSP01000093">
    <property type="protein sequence ID" value="OGI66119.1"/>
    <property type="molecule type" value="Genomic_DNA"/>
</dbReference>
<protein>
    <submittedName>
        <fullName evidence="1">Uncharacterized protein</fullName>
    </submittedName>
</protein>
<reference evidence="1 2" key="1">
    <citation type="journal article" date="2016" name="Nat. Commun.">
        <title>Thousands of microbial genomes shed light on interconnected biogeochemical processes in an aquifer system.</title>
        <authorList>
            <person name="Anantharaman K."/>
            <person name="Brown C.T."/>
            <person name="Hug L.A."/>
            <person name="Sharon I."/>
            <person name="Castelle C.J."/>
            <person name="Probst A.J."/>
            <person name="Thomas B.C."/>
            <person name="Singh A."/>
            <person name="Wilkins M.J."/>
            <person name="Karaoz U."/>
            <person name="Brodie E.L."/>
            <person name="Williams K.H."/>
            <person name="Hubbard S.S."/>
            <person name="Banfield J.F."/>
        </authorList>
    </citation>
    <scope>NUCLEOTIDE SEQUENCE [LARGE SCALE GENOMIC DNA]</scope>
</reference>
<accession>A0A1F6V999</accession>
<name>A0A1F6V999_9PROT</name>